<feature type="region of interest" description="Disordered" evidence="1">
    <location>
        <begin position="58"/>
        <end position="100"/>
    </location>
</feature>
<proteinExistence type="predicted"/>
<protein>
    <submittedName>
        <fullName evidence="2">Uncharacterized protein</fullName>
    </submittedName>
</protein>
<dbReference type="AlphaFoldDB" id="A0A6V7Y6V4"/>
<accession>A0A6V7Y6V4</accession>
<gene>
    <name evidence="2" type="ORF">MENT_LOCUS61232</name>
</gene>
<organism evidence="2 3">
    <name type="scientific">Meloidogyne enterolobii</name>
    <name type="common">Root-knot nematode worm</name>
    <name type="synonym">Meloidogyne mayaguensis</name>
    <dbReference type="NCBI Taxonomy" id="390850"/>
    <lineage>
        <taxon>Eukaryota</taxon>
        <taxon>Metazoa</taxon>
        <taxon>Ecdysozoa</taxon>
        <taxon>Nematoda</taxon>
        <taxon>Chromadorea</taxon>
        <taxon>Rhabditida</taxon>
        <taxon>Tylenchina</taxon>
        <taxon>Tylenchomorpha</taxon>
        <taxon>Tylenchoidea</taxon>
        <taxon>Meloidogynidae</taxon>
        <taxon>Meloidogyninae</taxon>
        <taxon>Meloidogyne</taxon>
    </lineage>
</organism>
<evidence type="ECO:0000313" key="2">
    <source>
        <dbReference type="EMBL" id="CAD2207312.1"/>
    </source>
</evidence>
<dbReference type="Proteomes" id="UP000580250">
    <property type="component" value="Unassembled WGS sequence"/>
</dbReference>
<evidence type="ECO:0000256" key="1">
    <source>
        <dbReference type="SAM" id="MobiDB-lite"/>
    </source>
</evidence>
<dbReference type="EMBL" id="CAJEWN010003329">
    <property type="protein sequence ID" value="CAD2207312.1"/>
    <property type="molecule type" value="Genomic_DNA"/>
</dbReference>
<comment type="caution">
    <text evidence="2">The sequence shown here is derived from an EMBL/GenBank/DDBJ whole genome shotgun (WGS) entry which is preliminary data.</text>
</comment>
<reference evidence="2 3" key="1">
    <citation type="submission" date="2020-08" db="EMBL/GenBank/DDBJ databases">
        <authorList>
            <person name="Koutsovoulos G."/>
            <person name="Danchin GJ E."/>
        </authorList>
    </citation>
    <scope>NUCLEOTIDE SEQUENCE [LARGE SCALE GENOMIC DNA]</scope>
</reference>
<evidence type="ECO:0000313" key="3">
    <source>
        <dbReference type="Proteomes" id="UP000580250"/>
    </source>
</evidence>
<sequence>MSDNNKTNEIVEKQQIEVKQPVIKKKEEKKCKGNCVLELKESLENIKEAILLIAEKKEEDTTSEEASSSAAEVPIQQQNYHGRGNYQQYRGGGGRGNYRGRRGVRFYEPYFKQQDRYRRAGSHY</sequence>
<name>A0A6V7Y6V4_MELEN</name>